<sequence length="121" mass="14012">MDCIIVLSFSLRFQVPYNIIYKSALNHQHMTKIEVSLWNILGFKFEVDKLMVAIGFYIQDPPTPIFHLLQNGSTNKSWVRKPHIGLWIEKFGDGTYMKSARSYGPEHIRRSKIIRVVSTAS</sequence>
<organism evidence="1 2">
    <name type="scientific">Araneus ventricosus</name>
    <name type="common">Orbweaver spider</name>
    <name type="synonym">Epeira ventricosa</name>
    <dbReference type="NCBI Taxonomy" id="182803"/>
    <lineage>
        <taxon>Eukaryota</taxon>
        <taxon>Metazoa</taxon>
        <taxon>Ecdysozoa</taxon>
        <taxon>Arthropoda</taxon>
        <taxon>Chelicerata</taxon>
        <taxon>Arachnida</taxon>
        <taxon>Araneae</taxon>
        <taxon>Araneomorphae</taxon>
        <taxon>Entelegynae</taxon>
        <taxon>Araneoidea</taxon>
        <taxon>Araneidae</taxon>
        <taxon>Araneus</taxon>
    </lineage>
</organism>
<dbReference type="Proteomes" id="UP000499080">
    <property type="component" value="Unassembled WGS sequence"/>
</dbReference>
<gene>
    <name evidence="1" type="ORF">AVEN_208853_1</name>
</gene>
<name>A0A4Y2KL47_ARAVE</name>
<accession>A0A4Y2KL47</accession>
<dbReference type="AlphaFoldDB" id="A0A4Y2KL47"/>
<evidence type="ECO:0000313" key="1">
    <source>
        <dbReference type="EMBL" id="GBN03085.1"/>
    </source>
</evidence>
<evidence type="ECO:0000313" key="2">
    <source>
        <dbReference type="Proteomes" id="UP000499080"/>
    </source>
</evidence>
<dbReference type="EMBL" id="BGPR01004765">
    <property type="protein sequence ID" value="GBN03085.1"/>
    <property type="molecule type" value="Genomic_DNA"/>
</dbReference>
<reference evidence="1 2" key="1">
    <citation type="journal article" date="2019" name="Sci. Rep.">
        <title>Orb-weaving spider Araneus ventricosus genome elucidates the spidroin gene catalogue.</title>
        <authorList>
            <person name="Kono N."/>
            <person name="Nakamura H."/>
            <person name="Ohtoshi R."/>
            <person name="Moran D.A.P."/>
            <person name="Shinohara A."/>
            <person name="Yoshida Y."/>
            <person name="Fujiwara M."/>
            <person name="Mori M."/>
            <person name="Tomita M."/>
            <person name="Arakawa K."/>
        </authorList>
    </citation>
    <scope>NUCLEOTIDE SEQUENCE [LARGE SCALE GENOMIC DNA]</scope>
</reference>
<keyword evidence="2" id="KW-1185">Reference proteome</keyword>
<proteinExistence type="predicted"/>
<comment type="caution">
    <text evidence="1">The sequence shown here is derived from an EMBL/GenBank/DDBJ whole genome shotgun (WGS) entry which is preliminary data.</text>
</comment>
<protein>
    <submittedName>
        <fullName evidence="1">Uncharacterized protein</fullName>
    </submittedName>
</protein>